<dbReference type="PANTHER" id="PTHR43429:SF3">
    <property type="entry name" value="NITRITE REDUCTASE [NAD(P)H]"/>
    <property type="match status" value="1"/>
</dbReference>
<reference evidence="11 12" key="1">
    <citation type="submission" date="2023-07" db="EMBL/GenBank/DDBJ databases">
        <title>Sorghum-associated microbial communities from plants grown in Nebraska, USA.</title>
        <authorList>
            <person name="Schachtman D."/>
        </authorList>
    </citation>
    <scope>NUCLEOTIDE SEQUENCE [LARGE SCALE GENOMIC DNA]</scope>
    <source>
        <strain evidence="11 12">BE313</strain>
    </source>
</reference>
<evidence type="ECO:0000256" key="8">
    <source>
        <dbReference type="ARBA" id="ARBA00023027"/>
    </source>
</evidence>
<dbReference type="InterPro" id="IPR041364">
    <property type="entry name" value="Rbx-bd"/>
</dbReference>
<protein>
    <submittedName>
        <fullName evidence="11">Rubredoxin-NAD+ reductase</fullName>
        <ecNumber evidence="11">1.18.1.1</ecNumber>
    </submittedName>
</protein>
<evidence type="ECO:0000313" key="12">
    <source>
        <dbReference type="Proteomes" id="UP001180487"/>
    </source>
</evidence>
<comment type="caution">
    <text evidence="11">The sequence shown here is derived from an EMBL/GenBank/DDBJ whole genome shotgun (WGS) entry which is preliminary data.</text>
</comment>
<keyword evidence="12" id="KW-1185">Reference proteome</keyword>
<dbReference type="Proteomes" id="UP001180487">
    <property type="component" value="Unassembled WGS sequence"/>
</dbReference>
<proteinExistence type="inferred from homology"/>
<accession>A0ABU2CFD9</accession>
<dbReference type="Gene3D" id="3.30.390.120">
    <property type="match status" value="1"/>
</dbReference>
<evidence type="ECO:0000256" key="3">
    <source>
        <dbReference type="ARBA" id="ARBA00006442"/>
    </source>
</evidence>
<dbReference type="Gene3D" id="3.50.50.60">
    <property type="entry name" value="FAD/NAD(P)-binding domain"/>
    <property type="match status" value="2"/>
</dbReference>
<dbReference type="PRINTS" id="PR00368">
    <property type="entry name" value="FADPNR"/>
</dbReference>
<dbReference type="InterPro" id="IPR023753">
    <property type="entry name" value="FAD/NAD-binding_dom"/>
</dbReference>
<evidence type="ECO:0000256" key="6">
    <source>
        <dbReference type="ARBA" id="ARBA00022827"/>
    </source>
</evidence>
<keyword evidence="5" id="KW-0285">Flavoprotein</keyword>
<dbReference type="PRINTS" id="PR00411">
    <property type="entry name" value="PNDRDTASEI"/>
</dbReference>
<keyword evidence="6" id="KW-0274">FAD</keyword>
<comment type="similarity">
    <text evidence="3">Belongs to the FAD-dependent oxidoreductase family.</text>
</comment>
<comment type="subcellular location">
    <subcellularLocation>
        <location evidence="2">Cytoplasm</location>
    </subcellularLocation>
</comment>
<dbReference type="GO" id="GO:0015044">
    <property type="term" value="F:rubredoxin-NAD+ reductase activity"/>
    <property type="evidence" value="ECO:0007669"/>
    <property type="project" value="UniProtKB-EC"/>
</dbReference>
<feature type="domain" description="Rubredoxin binding" evidence="10">
    <location>
        <begin position="323"/>
        <end position="391"/>
    </location>
</feature>
<dbReference type="InterPro" id="IPR050260">
    <property type="entry name" value="FAD-bd_OxRdtase"/>
</dbReference>
<dbReference type="EMBL" id="JAVDXT010000006">
    <property type="protein sequence ID" value="MDR7380001.1"/>
    <property type="molecule type" value="Genomic_DNA"/>
</dbReference>
<dbReference type="RefSeq" id="WP_310376926.1">
    <property type="nucleotide sequence ID" value="NZ_JAVDXT010000006.1"/>
</dbReference>
<evidence type="ECO:0000256" key="7">
    <source>
        <dbReference type="ARBA" id="ARBA00023002"/>
    </source>
</evidence>
<evidence type="ECO:0000313" key="11">
    <source>
        <dbReference type="EMBL" id="MDR7380001.1"/>
    </source>
</evidence>
<evidence type="ECO:0000256" key="2">
    <source>
        <dbReference type="ARBA" id="ARBA00004496"/>
    </source>
</evidence>
<gene>
    <name evidence="11" type="ORF">J2X19_004703</name>
</gene>
<evidence type="ECO:0000256" key="4">
    <source>
        <dbReference type="ARBA" id="ARBA00022490"/>
    </source>
</evidence>
<evidence type="ECO:0000259" key="9">
    <source>
        <dbReference type="Pfam" id="PF07992"/>
    </source>
</evidence>
<evidence type="ECO:0000256" key="1">
    <source>
        <dbReference type="ARBA" id="ARBA00001974"/>
    </source>
</evidence>
<dbReference type="EC" id="1.18.1.1" evidence="11"/>
<dbReference type="SUPFAM" id="SSF51905">
    <property type="entry name" value="FAD/NAD(P)-binding domain"/>
    <property type="match status" value="2"/>
</dbReference>
<dbReference type="PANTHER" id="PTHR43429">
    <property type="entry name" value="PYRIDINE NUCLEOTIDE-DISULFIDE OXIDOREDUCTASE DOMAIN-CONTAINING"/>
    <property type="match status" value="1"/>
</dbReference>
<keyword evidence="4" id="KW-0963">Cytoplasm</keyword>
<name>A0ABU2CFD9_9BURK</name>
<keyword evidence="8" id="KW-0520">NAD</keyword>
<organism evidence="11 12">
    <name type="scientific">Rhodoferax ferrireducens</name>
    <dbReference type="NCBI Taxonomy" id="192843"/>
    <lineage>
        <taxon>Bacteria</taxon>
        <taxon>Pseudomonadati</taxon>
        <taxon>Pseudomonadota</taxon>
        <taxon>Betaproteobacteria</taxon>
        <taxon>Burkholderiales</taxon>
        <taxon>Comamonadaceae</taxon>
        <taxon>Rhodoferax</taxon>
    </lineage>
</organism>
<dbReference type="Pfam" id="PF18113">
    <property type="entry name" value="Rbx_binding"/>
    <property type="match status" value="1"/>
</dbReference>
<sequence length="399" mass="41310">MTHPLLIIGAGLAGWQTVREFRKLDADTPITLVTADAGDFYAKPTLSNAFGQKRGPAQLVTTPAATIAQTLNVTLLSHTRVTAIDSVAKTVQTSAGVLAYRDLVLATGAQPIRVPLAGDAAEQALSVNSLDDFGVFHQRLTALGEGAPNVRIAIMGAGLIGCEFANDLAGAGYAVTVIDPADRPLAALLPPTASVQLQEALAGLSVHWHLGATVQAVNRQADALVLTLSNGQTLVADILLSAIGLRADTSLAQAAGIACERGIVVDRQLQTSAPHVWALGDSAQYASAASPGAPTGRTLPYVMPIMAAAKVLAASLHGTPASLEFAAMPVAIKTPALPIVAHPPAPGQLGQWVEQVLGEWWFASEDLPERAHGFVLTGPHTSKRMALVKQMTAVATTTT</sequence>
<dbReference type="InterPro" id="IPR036188">
    <property type="entry name" value="FAD/NAD-bd_sf"/>
</dbReference>
<keyword evidence="7 11" id="KW-0560">Oxidoreductase</keyword>
<evidence type="ECO:0000256" key="5">
    <source>
        <dbReference type="ARBA" id="ARBA00022630"/>
    </source>
</evidence>
<evidence type="ECO:0000259" key="10">
    <source>
        <dbReference type="Pfam" id="PF18113"/>
    </source>
</evidence>
<comment type="cofactor">
    <cofactor evidence="1">
        <name>FAD</name>
        <dbReference type="ChEBI" id="CHEBI:57692"/>
    </cofactor>
</comment>
<feature type="domain" description="FAD/NAD(P)-binding" evidence="9">
    <location>
        <begin position="5"/>
        <end position="283"/>
    </location>
</feature>
<dbReference type="Pfam" id="PF07992">
    <property type="entry name" value="Pyr_redox_2"/>
    <property type="match status" value="1"/>
</dbReference>